<name>A0AAE0FDC1_9CHLO</name>
<accession>A0AAE0FDC1</accession>
<dbReference type="AlphaFoldDB" id="A0AAE0FDC1"/>
<dbReference type="InterPro" id="IPR019034">
    <property type="entry name" value="UPF0390"/>
</dbReference>
<evidence type="ECO:0000313" key="3">
    <source>
        <dbReference type="Proteomes" id="UP001190700"/>
    </source>
</evidence>
<organism evidence="2 3">
    <name type="scientific">Cymbomonas tetramitiformis</name>
    <dbReference type="NCBI Taxonomy" id="36881"/>
    <lineage>
        <taxon>Eukaryota</taxon>
        <taxon>Viridiplantae</taxon>
        <taxon>Chlorophyta</taxon>
        <taxon>Pyramimonadophyceae</taxon>
        <taxon>Pyramimonadales</taxon>
        <taxon>Pyramimonadaceae</taxon>
        <taxon>Cymbomonas</taxon>
    </lineage>
</organism>
<dbReference type="Pfam" id="PF09495">
    <property type="entry name" value="DUF2462"/>
    <property type="match status" value="1"/>
</dbReference>
<comment type="caution">
    <text evidence="2">The sequence shown here is derived from an EMBL/GenBank/DDBJ whole genome shotgun (WGS) entry which is preliminary data.</text>
</comment>
<feature type="region of interest" description="Disordered" evidence="1">
    <location>
        <begin position="68"/>
        <end position="104"/>
    </location>
</feature>
<reference evidence="2 3" key="1">
    <citation type="journal article" date="2015" name="Genome Biol. Evol.">
        <title>Comparative Genomics of a Bacterivorous Green Alga Reveals Evolutionary Causalities and Consequences of Phago-Mixotrophic Mode of Nutrition.</title>
        <authorList>
            <person name="Burns J.A."/>
            <person name="Paasch A."/>
            <person name="Narechania A."/>
            <person name="Kim E."/>
        </authorList>
    </citation>
    <scope>NUCLEOTIDE SEQUENCE [LARGE SCALE GENOMIC DNA]</scope>
    <source>
        <strain evidence="2 3">PLY_AMNH</strain>
    </source>
</reference>
<gene>
    <name evidence="2" type="ORF">CYMTET_33274</name>
</gene>
<proteinExistence type="predicted"/>
<feature type="region of interest" description="Disordered" evidence="1">
    <location>
        <begin position="1"/>
        <end position="33"/>
    </location>
</feature>
<sequence length="104" mass="11173">MVQKSLKKDAKKTVKVQAANRHGRGSTTKKGKFQVVAKSKSAISDAKLKTAITRQINENLIGETAAKAVQSGSTLKTVRAPILPKPEKGGKKRKQSSLPAHKTQ</sequence>
<dbReference type="Proteomes" id="UP001190700">
    <property type="component" value="Unassembled WGS sequence"/>
</dbReference>
<protein>
    <submittedName>
        <fullName evidence="2">Uncharacterized protein</fullName>
    </submittedName>
</protein>
<evidence type="ECO:0000256" key="1">
    <source>
        <dbReference type="SAM" id="MobiDB-lite"/>
    </source>
</evidence>
<feature type="compositionally biased region" description="Basic and acidic residues" evidence="1">
    <location>
        <begin position="1"/>
        <end position="12"/>
    </location>
</feature>
<evidence type="ECO:0000313" key="2">
    <source>
        <dbReference type="EMBL" id="KAK3257651.1"/>
    </source>
</evidence>
<feature type="compositionally biased region" description="Basic residues" evidence="1">
    <location>
        <begin position="21"/>
        <end position="32"/>
    </location>
</feature>
<keyword evidence="3" id="KW-1185">Reference proteome</keyword>
<dbReference type="EMBL" id="LGRX02020278">
    <property type="protein sequence ID" value="KAK3257651.1"/>
    <property type="molecule type" value="Genomic_DNA"/>
</dbReference>